<protein>
    <submittedName>
        <fullName evidence="9">M20/M25/M40 family metallo-hydrolase</fullName>
    </submittedName>
    <submittedName>
        <fullName evidence="10">M28 family metallopeptidase</fullName>
    </submittedName>
</protein>
<dbReference type="GO" id="GO:0004177">
    <property type="term" value="F:aminopeptidase activity"/>
    <property type="evidence" value="ECO:0007669"/>
    <property type="project" value="UniProtKB-KW"/>
</dbReference>
<reference evidence="9 11" key="1">
    <citation type="submission" date="2019-07" db="EMBL/GenBank/DDBJ databases">
        <authorList>
            <person name="Qu J.-H."/>
        </authorList>
    </citation>
    <scope>NUCLEOTIDE SEQUENCE [LARGE SCALE GENOMIC DNA]</scope>
    <source>
        <strain evidence="9 11">MDT1-10-3</strain>
    </source>
</reference>
<dbReference type="Gene3D" id="3.50.30.30">
    <property type="match status" value="1"/>
</dbReference>
<evidence type="ECO:0000256" key="5">
    <source>
        <dbReference type="ARBA" id="ARBA00022801"/>
    </source>
</evidence>
<accession>A0A5M8QRJ0</accession>
<dbReference type="GO" id="GO:0006508">
    <property type="term" value="P:proteolysis"/>
    <property type="evidence" value="ECO:0007669"/>
    <property type="project" value="UniProtKB-KW"/>
</dbReference>
<dbReference type="Pfam" id="PF04389">
    <property type="entry name" value="Peptidase_M28"/>
    <property type="match status" value="1"/>
</dbReference>
<dbReference type="SUPFAM" id="SSF53187">
    <property type="entry name" value="Zn-dependent exopeptidases"/>
    <property type="match status" value="1"/>
</dbReference>
<keyword evidence="5 9" id="KW-0378">Hydrolase</keyword>
<dbReference type="GO" id="GO:0008235">
    <property type="term" value="F:metalloexopeptidase activity"/>
    <property type="evidence" value="ECO:0007669"/>
    <property type="project" value="InterPro"/>
</dbReference>
<keyword evidence="4" id="KW-0732">Signal</keyword>
<reference evidence="9 11" key="2">
    <citation type="submission" date="2019-09" db="EMBL/GenBank/DDBJ databases">
        <title>A bacterium isolated from glacier soil.</title>
        <authorList>
            <person name="Liu Q."/>
        </authorList>
    </citation>
    <scope>NUCLEOTIDE SEQUENCE [LARGE SCALE GENOMIC DNA]</scope>
    <source>
        <strain evidence="9 11">MDT1-10-3</strain>
    </source>
</reference>
<evidence type="ECO:0000256" key="6">
    <source>
        <dbReference type="ARBA" id="ARBA00022833"/>
    </source>
</evidence>
<keyword evidence="1" id="KW-0031">Aminopeptidase</keyword>
<dbReference type="CDD" id="cd05660">
    <property type="entry name" value="M28_like_PA"/>
    <property type="match status" value="1"/>
</dbReference>
<dbReference type="OrthoDB" id="844214at2"/>
<name>A0A5M8QRJ0_9BACT</name>
<evidence type="ECO:0000256" key="4">
    <source>
        <dbReference type="ARBA" id="ARBA00022729"/>
    </source>
</evidence>
<evidence type="ECO:0000313" key="10">
    <source>
        <dbReference type="EMBL" id="MFA1772676.1"/>
    </source>
</evidence>
<proteinExistence type="predicted"/>
<dbReference type="FunFam" id="3.40.630.10:FF:000088">
    <property type="entry name" value="Peptidase M20"/>
    <property type="match status" value="1"/>
</dbReference>
<evidence type="ECO:0000256" key="3">
    <source>
        <dbReference type="ARBA" id="ARBA00022723"/>
    </source>
</evidence>
<feature type="compositionally biased region" description="Low complexity" evidence="7">
    <location>
        <begin position="27"/>
        <end position="42"/>
    </location>
</feature>
<dbReference type="AlphaFoldDB" id="A0A5M8QRJ0"/>
<dbReference type="InterPro" id="IPR046450">
    <property type="entry name" value="PA_dom_sf"/>
</dbReference>
<evidence type="ECO:0000313" key="11">
    <source>
        <dbReference type="Proteomes" id="UP000323866"/>
    </source>
</evidence>
<feature type="region of interest" description="Disordered" evidence="7">
    <location>
        <begin position="21"/>
        <end position="42"/>
    </location>
</feature>
<evidence type="ECO:0000256" key="1">
    <source>
        <dbReference type="ARBA" id="ARBA00022438"/>
    </source>
</evidence>
<evidence type="ECO:0000259" key="8">
    <source>
        <dbReference type="Pfam" id="PF04389"/>
    </source>
</evidence>
<keyword evidence="2" id="KW-0645">Protease</keyword>
<dbReference type="PANTHER" id="PTHR12147:SF56">
    <property type="entry name" value="AMINOPEPTIDASE YDR415C-RELATED"/>
    <property type="match status" value="1"/>
</dbReference>
<evidence type="ECO:0000256" key="2">
    <source>
        <dbReference type="ARBA" id="ARBA00022670"/>
    </source>
</evidence>
<dbReference type="SUPFAM" id="SSF52025">
    <property type="entry name" value="PA domain"/>
    <property type="match status" value="1"/>
</dbReference>
<dbReference type="InterPro" id="IPR045175">
    <property type="entry name" value="M28_fam"/>
</dbReference>
<organism evidence="9 11">
    <name type="scientific">Rufibacter glacialis</name>
    <dbReference type="NCBI Taxonomy" id="1259555"/>
    <lineage>
        <taxon>Bacteria</taxon>
        <taxon>Pseudomonadati</taxon>
        <taxon>Bacteroidota</taxon>
        <taxon>Cytophagia</taxon>
        <taxon>Cytophagales</taxon>
        <taxon>Hymenobacteraceae</taxon>
        <taxon>Rufibacter</taxon>
    </lineage>
</organism>
<keyword evidence="6" id="KW-0862">Zinc</keyword>
<dbReference type="EMBL" id="JBGOGF010000008">
    <property type="protein sequence ID" value="MFA1772676.1"/>
    <property type="molecule type" value="Genomic_DNA"/>
</dbReference>
<feature type="domain" description="Peptidase M28" evidence="8">
    <location>
        <begin position="309"/>
        <end position="513"/>
    </location>
</feature>
<dbReference type="EMBL" id="VKKZ01000010">
    <property type="protein sequence ID" value="KAA6437670.1"/>
    <property type="molecule type" value="Genomic_DNA"/>
</dbReference>
<reference evidence="10 12" key="3">
    <citation type="submission" date="2024-08" db="EMBL/GenBank/DDBJ databases">
        <authorList>
            <person name="Wei W."/>
        </authorList>
    </citation>
    <scope>NUCLEOTIDE SEQUENCE [LARGE SCALE GENOMIC DNA]</scope>
    <source>
        <strain evidence="10 12">XU2</strain>
    </source>
</reference>
<gene>
    <name evidence="10" type="ORF">ACD591_15360</name>
    <name evidence="9" type="ORF">FOE74_03980</name>
</gene>
<keyword evidence="12" id="KW-1185">Reference proteome</keyword>
<evidence type="ECO:0000313" key="9">
    <source>
        <dbReference type="EMBL" id="KAA6437670.1"/>
    </source>
</evidence>
<dbReference type="Proteomes" id="UP000323866">
    <property type="component" value="Unassembled WGS sequence"/>
</dbReference>
<evidence type="ECO:0000313" key="12">
    <source>
        <dbReference type="Proteomes" id="UP001570846"/>
    </source>
</evidence>
<dbReference type="PROSITE" id="PS51257">
    <property type="entry name" value="PROKAR_LIPOPROTEIN"/>
    <property type="match status" value="1"/>
</dbReference>
<dbReference type="Proteomes" id="UP001570846">
    <property type="component" value="Unassembled WGS sequence"/>
</dbReference>
<comment type="caution">
    <text evidence="9">The sequence shown here is derived from an EMBL/GenBank/DDBJ whole genome shotgun (WGS) entry which is preliminary data.</text>
</comment>
<evidence type="ECO:0000256" key="7">
    <source>
        <dbReference type="SAM" id="MobiDB-lite"/>
    </source>
</evidence>
<sequence length="560" mass="61638">MFKRIHFWAIPLSVGLLAGCQSGGSKETTSTSAPSETSPSEVTLDSYRTYVTALAADDMEGRKPFTNGEKKTLAYLEQEAKALGLEPGNGDSFLQEVPLVEITSTAAPTMTVKGKQTMTLKGLEDYVVWARRPEENVTIKDTELVFAGFGIVAPEYKWNDYAGLDVKDKIAVVVVSEPGFNSEDTTFFKGRDMTYYGRWTYKLEEAARQGAKGCLIVHDPETAGYGFKIVQNNWNTSKFYLVPKGKDVHHNAMEGWITTPVAEKLFAAAGKNYKAELARAAKPGFKGSPLGLTMSTSLQAKAKYDKSYNFIAKISGEKRPEEAIVYSAHWDHLGIGKKNDQNDSIYNGAADNASGTAGLLAVAKAFKAQQQKPDRTVVFLSVTAEEQGLLGSAYYVENPTFAKEKTVANLNMDVLNPFGATKDIVLIGMGQSDLEEMLAEEAQKAGRYIAREPKPESGLYYRSDHFNFAKTGIPALFTGMGTDHIQLGKAEGKKLRENYSAKIYHTPNDQVNEAFKMDGAVADLQLLYQLGRRLAFSNEWPQWKAGSEFKAVRDQSMPKP</sequence>
<dbReference type="PANTHER" id="PTHR12147">
    <property type="entry name" value="METALLOPEPTIDASE M28 FAMILY MEMBER"/>
    <property type="match status" value="1"/>
</dbReference>
<dbReference type="GO" id="GO:0046872">
    <property type="term" value="F:metal ion binding"/>
    <property type="evidence" value="ECO:0007669"/>
    <property type="project" value="UniProtKB-KW"/>
</dbReference>
<dbReference type="Gene3D" id="3.40.630.10">
    <property type="entry name" value="Zn peptidases"/>
    <property type="match status" value="1"/>
</dbReference>
<dbReference type="InterPro" id="IPR007484">
    <property type="entry name" value="Peptidase_M28"/>
</dbReference>
<keyword evidence="3" id="KW-0479">Metal-binding</keyword>
<dbReference type="RefSeq" id="WP_149097291.1">
    <property type="nucleotide sequence ID" value="NZ_BMMG01000001.1"/>
</dbReference>